<feature type="coiled-coil region" evidence="2">
    <location>
        <begin position="103"/>
        <end position="130"/>
    </location>
</feature>
<keyword evidence="1" id="KW-0802">TPR repeat</keyword>
<dbReference type="Gene3D" id="1.10.510.10">
    <property type="entry name" value="Transferase(Phosphotransferase) domain 1"/>
    <property type="match status" value="1"/>
</dbReference>
<dbReference type="RefSeq" id="WP_171471952.1">
    <property type="nucleotide sequence ID" value="NZ_CP053452.2"/>
</dbReference>
<dbReference type="PROSITE" id="PS50011">
    <property type="entry name" value="PROTEIN_KINASE_DOM"/>
    <property type="match status" value="1"/>
</dbReference>
<feature type="repeat" description="TPR" evidence="1">
    <location>
        <begin position="524"/>
        <end position="557"/>
    </location>
</feature>
<gene>
    <name evidence="6" type="ORF">FTUN_3907</name>
</gene>
<keyword evidence="4" id="KW-0472">Membrane</keyword>
<dbReference type="PANTHER" id="PTHR44998:SF1">
    <property type="entry name" value="UDP-N-ACETYLGLUCOSAMINE--PEPTIDE N-ACETYLGLUCOSAMINYLTRANSFERASE 110 KDA SUBUNIT"/>
    <property type="match status" value="1"/>
</dbReference>
<feature type="repeat" description="TPR" evidence="1">
    <location>
        <begin position="558"/>
        <end position="591"/>
    </location>
</feature>
<evidence type="ECO:0000256" key="2">
    <source>
        <dbReference type="SAM" id="Coils"/>
    </source>
</evidence>
<feature type="region of interest" description="Disordered" evidence="3">
    <location>
        <begin position="166"/>
        <end position="205"/>
    </location>
</feature>
<evidence type="ECO:0000259" key="5">
    <source>
        <dbReference type="PROSITE" id="PS50011"/>
    </source>
</evidence>
<accession>A0A6M5YSE8</accession>
<dbReference type="PANTHER" id="PTHR44998">
    <property type="match status" value="1"/>
</dbReference>
<evidence type="ECO:0000256" key="1">
    <source>
        <dbReference type="PROSITE-ProRule" id="PRU00339"/>
    </source>
</evidence>
<evidence type="ECO:0000256" key="3">
    <source>
        <dbReference type="SAM" id="MobiDB-lite"/>
    </source>
</evidence>
<feature type="repeat" description="TPR" evidence="1">
    <location>
        <begin position="454"/>
        <end position="487"/>
    </location>
</feature>
<reference evidence="7" key="1">
    <citation type="submission" date="2020-05" db="EMBL/GenBank/DDBJ databases">
        <title>Frigoriglobus tundricola gen. nov., sp. nov., a psychrotolerant cellulolytic planctomycete of the family Gemmataceae with two divergent copies of 16S rRNA gene.</title>
        <authorList>
            <person name="Kulichevskaya I.S."/>
            <person name="Ivanova A.A."/>
            <person name="Naumoff D.G."/>
            <person name="Beletsky A.V."/>
            <person name="Rijpstra W.I.C."/>
            <person name="Sinninghe Damste J.S."/>
            <person name="Mardanov A.V."/>
            <person name="Ravin N.V."/>
            <person name="Dedysh S.N."/>
        </authorList>
    </citation>
    <scope>NUCLEOTIDE SEQUENCE [LARGE SCALE GENOMIC DNA]</scope>
    <source>
        <strain evidence="7">PL17</strain>
    </source>
</reference>
<keyword evidence="7" id="KW-1185">Reference proteome</keyword>
<keyword evidence="2" id="KW-0175">Coiled coil</keyword>
<feature type="repeat" description="TPR" evidence="1">
    <location>
        <begin position="488"/>
        <end position="521"/>
    </location>
</feature>
<dbReference type="GO" id="GO:0005524">
    <property type="term" value="F:ATP binding"/>
    <property type="evidence" value="ECO:0007669"/>
    <property type="project" value="InterPro"/>
</dbReference>
<dbReference type="Pfam" id="PF13424">
    <property type="entry name" value="TPR_12"/>
    <property type="match status" value="1"/>
</dbReference>
<feature type="transmembrane region" description="Helical" evidence="4">
    <location>
        <begin position="135"/>
        <end position="155"/>
    </location>
</feature>
<dbReference type="SUPFAM" id="SSF48452">
    <property type="entry name" value="TPR-like"/>
    <property type="match status" value="2"/>
</dbReference>
<keyword evidence="4" id="KW-1133">Transmembrane helix</keyword>
<dbReference type="AlphaFoldDB" id="A0A6M5YSE8"/>
<dbReference type="Pfam" id="PF00069">
    <property type="entry name" value="Pkinase"/>
    <property type="match status" value="1"/>
</dbReference>
<sequence>MGTPAYMPPEQARGEPVDRRADVFALGGILCEILTGARPFSGKSSAEVVARAAAGDVSDARTRLAACGADPELVAVAQHCLEPHAADRPADGKAVADAVAAYRAGVERRLRAAERERAAAEVQAVEQRKRRRVQAALAGTVVLVVLSGGAFGWWYDREKREEALRHQMKDAAAEAQRQAEAEQAEREKREAQLRQEAKDNEAAAANRRALVEEVKRCETALRADDADTAAAALVEIARRESRAGADEFRARIALCRTDHAMLTRLDAAETFRWTLVNGKFPPVTAVASKWVAAFEGYGAVPGAAPPLELGRRIAASLIRDRLLLTLDLWNLSLPTEGLVALLHAADPDPVRDPIRTAVGRSDWTLVRERVQDLALGPALRDLPPRFAIALGSAPDRVLPAELRRAVLNTTWGRAPADLGVCMALGKTYPLGRREGAAERVRWFQAAVATRPRNVSAWLHLGLALHENEQHDQALTAFRATLRWDPRSTNALVNMGMVLRAKGDPDGAIAAYREALRIDPNSSETALYNNLGTALGDKNDLDGAIDNFRTALRLDPKSASAHGNMGTALLRKRNPDAAIPYFRAATEMDPDFAEAHAGLGRALLMKRDPDGAVAALREALRRAPKNAAAHADLGNALWDKGDRDGATTAFREAVRLAPKVPAYRNNLGLLLAQQKDLTGAVAEYREAIRLDPKYLPARYNLGKALWAAGDATGSIVAYRELLAIDPKHVNARTNLAYVLDNSDDLDGAIAEYREVLRIAPDHAIAKANLGGVLKEKARRDRTAPPPRELKRP</sequence>
<evidence type="ECO:0000313" key="7">
    <source>
        <dbReference type="Proteomes" id="UP000503447"/>
    </source>
</evidence>
<dbReference type="GO" id="GO:0016757">
    <property type="term" value="F:glycosyltransferase activity"/>
    <property type="evidence" value="ECO:0007669"/>
    <property type="project" value="TreeGrafter"/>
</dbReference>
<dbReference type="EMBL" id="CP053452">
    <property type="protein sequence ID" value="QJW96350.1"/>
    <property type="molecule type" value="Genomic_DNA"/>
</dbReference>
<feature type="repeat" description="TPR" evidence="1">
    <location>
        <begin position="592"/>
        <end position="625"/>
    </location>
</feature>
<dbReference type="PROSITE" id="PS50293">
    <property type="entry name" value="TPR_REGION"/>
    <property type="match status" value="1"/>
</dbReference>
<feature type="compositionally biased region" description="Basic and acidic residues" evidence="3">
    <location>
        <begin position="166"/>
        <end position="201"/>
    </location>
</feature>
<evidence type="ECO:0000256" key="4">
    <source>
        <dbReference type="SAM" id="Phobius"/>
    </source>
</evidence>
<dbReference type="InterPro" id="IPR000719">
    <property type="entry name" value="Prot_kinase_dom"/>
</dbReference>
<feature type="repeat" description="TPR" evidence="1">
    <location>
        <begin position="728"/>
        <end position="761"/>
    </location>
</feature>
<feature type="repeat" description="TPR" evidence="1">
    <location>
        <begin position="626"/>
        <end position="659"/>
    </location>
</feature>
<dbReference type="Pfam" id="PF14559">
    <property type="entry name" value="TPR_19"/>
    <property type="match status" value="1"/>
</dbReference>
<proteinExistence type="predicted"/>
<keyword evidence="4" id="KW-0812">Transmembrane</keyword>
<dbReference type="GO" id="GO:0006493">
    <property type="term" value="P:protein O-linked glycosylation"/>
    <property type="evidence" value="ECO:0007669"/>
    <property type="project" value="TreeGrafter"/>
</dbReference>
<dbReference type="PROSITE" id="PS50005">
    <property type="entry name" value="TPR"/>
    <property type="match status" value="8"/>
</dbReference>
<dbReference type="SMART" id="SM00028">
    <property type="entry name" value="TPR"/>
    <property type="match status" value="9"/>
</dbReference>
<evidence type="ECO:0000313" key="6">
    <source>
        <dbReference type="EMBL" id="QJW96350.1"/>
    </source>
</evidence>
<dbReference type="Proteomes" id="UP000503447">
    <property type="component" value="Chromosome"/>
</dbReference>
<feature type="domain" description="Protein kinase" evidence="5">
    <location>
        <begin position="1"/>
        <end position="100"/>
    </location>
</feature>
<dbReference type="KEGG" id="ftj:FTUN_3907"/>
<dbReference type="GO" id="GO:0004672">
    <property type="term" value="F:protein kinase activity"/>
    <property type="evidence" value="ECO:0007669"/>
    <property type="project" value="InterPro"/>
</dbReference>
<organism evidence="6 7">
    <name type="scientific">Frigoriglobus tundricola</name>
    <dbReference type="NCBI Taxonomy" id="2774151"/>
    <lineage>
        <taxon>Bacteria</taxon>
        <taxon>Pseudomonadati</taxon>
        <taxon>Planctomycetota</taxon>
        <taxon>Planctomycetia</taxon>
        <taxon>Gemmatales</taxon>
        <taxon>Gemmataceae</taxon>
        <taxon>Frigoriglobus</taxon>
    </lineage>
</organism>
<dbReference type="InterPro" id="IPR019734">
    <property type="entry name" value="TPR_rpt"/>
</dbReference>
<feature type="repeat" description="TPR" evidence="1">
    <location>
        <begin position="660"/>
        <end position="693"/>
    </location>
</feature>
<protein>
    <recommendedName>
        <fullName evidence="5">Protein kinase domain-containing protein</fullName>
    </recommendedName>
</protein>
<dbReference type="InterPro" id="IPR011990">
    <property type="entry name" value="TPR-like_helical_dom_sf"/>
</dbReference>
<dbReference type="InterPro" id="IPR011009">
    <property type="entry name" value="Kinase-like_dom_sf"/>
</dbReference>
<name>A0A6M5YSE8_9BACT</name>
<dbReference type="SUPFAM" id="SSF56112">
    <property type="entry name" value="Protein kinase-like (PK-like)"/>
    <property type="match status" value="1"/>
</dbReference>
<dbReference type="Pfam" id="PF13432">
    <property type="entry name" value="TPR_16"/>
    <property type="match status" value="3"/>
</dbReference>
<dbReference type="Gene3D" id="1.25.40.10">
    <property type="entry name" value="Tetratricopeptide repeat domain"/>
    <property type="match status" value="2"/>
</dbReference>